<evidence type="ECO:0000313" key="4">
    <source>
        <dbReference type="EMBL" id="MBB1161374.1"/>
    </source>
</evidence>
<accession>A0A839HTS3</accession>
<dbReference type="PANTHER" id="PTHR30005:SF14">
    <property type="entry name" value="EXOPOLYPHOSPHATASE"/>
    <property type="match status" value="1"/>
</dbReference>
<dbReference type="AlphaFoldDB" id="A0A839HTS3"/>
<dbReference type="Gene3D" id="3.30.420.150">
    <property type="entry name" value="Exopolyphosphatase. Domain 2"/>
    <property type="match status" value="1"/>
</dbReference>
<dbReference type="InterPro" id="IPR003695">
    <property type="entry name" value="Ppx_GppA_N"/>
</dbReference>
<organism evidence="4 5">
    <name type="scientific">Aquariibacter albus</name>
    <dbReference type="NCBI Taxonomy" id="2759899"/>
    <lineage>
        <taxon>Bacteria</taxon>
        <taxon>Pseudomonadati</taxon>
        <taxon>Pseudomonadota</taxon>
        <taxon>Betaproteobacteria</taxon>
        <taxon>Burkholderiales</taxon>
        <taxon>Sphaerotilaceae</taxon>
        <taxon>Aquariibacter</taxon>
    </lineage>
</organism>
<dbReference type="FunFam" id="3.30.420.40:FF:000023">
    <property type="entry name" value="Guanosine-5'-triphosphate,3'-diphosphate pyrophosphatase"/>
    <property type="match status" value="1"/>
</dbReference>
<name>A0A839HTS3_9BURK</name>
<dbReference type="RefSeq" id="WP_182662106.1">
    <property type="nucleotide sequence ID" value="NZ_JACIVI010000001.1"/>
</dbReference>
<evidence type="ECO:0000256" key="1">
    <source>
        <dbReference type="ARBA" id="ARBA00022801"/>
    </source>
</evidence>
<dbReference type="InterPro" id="IPR030673">
    <property type="entry name" value="PyroPPase_GppA_Ppx"/>
</dbReference>
<evidence type="ECO:0000259" key="3">
    <source>
        <dbReference type="Pfam" id="PF21447"/>
    </source>
</evidence>
<sequence length="513" mass="55603">MLPTAETQAPDALPSLLAAIDIGSNSFRLELGHLQRGRYKRVEYLKETVRLGGGLDAQGFLTEEAQQRGLACLARFAERLRGLRVAGVRAVATQTLREARNRDAFLARAQPVLGHPIEVISGREEARLIFAGVARIQPSERPRLVIDIGGRSTEMILGQGRTPRRAESFKIGSVSLSMQYFGDGRFTAEAFRAAQIAAGAELEEALTLFAPGQWVEALGSSGTAGAVSQLLAAHGISDGTITPAGLRWCMEQCLAAGRVEAIALPGLKPERRAVLGGGLSILYTLAMQFGIDALHPTRGALRQGVMFDLADRLEAASRGDRRGPQDIREASVAELQRRFGVDLQQAERVRLLALRLHDAVAPAGPLAAVSEGVRELGWAAALHEIGMFVSHHDHHRHSAYLLAHVDAPGFSQSQLRSVAELVLGHRGDLRKLDHLGEESLSWRVLCLRLAAILCHARIAPPKPEAVQLTRQRGGARLSLAPGWAANHPRTLHLLQDEVRAWAAVDGLRLQLQH</sequence>
<dbReference type="PIRSF" id="PIRSF001267">
    <property type="entry name" value="Pyrophosphatase_GppA_Ppx"/>
    <property type="match status" value="1"/>
</dbReference>
<keyword evidence="5" id="KW-1185">Reference proteome</keyword>
<keyword evidence="1" id="KW-0378">Hydrolase</keyword>
<dbReference type="Gene3D" id="1.10.3210.10">
    <property type="entry name" value="Hypothetical protein af1432"/>
    <property type="match status" value="1"/>
</dbReference>
<dbReference type="InterPro" id="IPR050273">
    <property type="entry name" value="GppA/Ppx_hydrolase"/>
</dbReference>
<protein>
    <submittedName>
        <fullName evidence="4">Ppx/GppA family phosphatase</fullName>
    </submittedName>
</protein>
<dbReference type="SUPFAM" id="SSF53067">
    <property type="entry name" value="Actin-like ATPase domain"/>
    <property type="match status" value="2"/>
</dbReference>
<dbReference type="PANTHER" id="PTHR30005">
    <property type="entry name" value="EXOPOLYPHOSPHATASE"/>
    <property type="match status" value="1"/>
</dbReference>
<dbReference type="Proteomes" id="UP000586093">
    <property type="component" value="Unassembled WGS sequence"/>
</dbReference>
<dbReference type="GO" id="GO:0006798">
    <property type="term" value="P:polyphosphate catabolic process"/>
    <property type="evidence" value="ECO:0007669"/>
    <property type="project" value="TreeGrafter"/>
</dbReference>
<dbReference type="Gene3D" id="3.30.420.40">
    <property type="match status" value="1"/>
</dbReference>
<dbReference type="InterPro" id="IPR043129">
    <property type="entry name" value="ATPase_NBD"/>
</dbReference>
<dbReference type="GO" id="GO:0004309">
    <property type="term" value="F:exopolyphosphatase activity"/>
    <property type="evidence" value="ECO:0007669"/>
    <property type="project" value="TreeGrafter"/>
</dbReference>
<feature type="domain" description="Ppx/GppA phosphatase C-terminal" evidence="3">
    <location>
        <begin position="327"/>
        <end position="497"/>
    </location>
</feature>
<dbReference type="InterPro" id="IPR048950">
    <property type="entry name" value="Ppx_GppA_C"/>
</dbReference>
<comment type="caution">
    <text evidence="4">The sequence shown here is derived from an EMBL/GenBank/DDBJ whole genome shotgun (WGS) entry which is preliminary data.</text>
</comment>
<dbReference type="Pfam" id="PF02541">
    <property type="entry name" value="Ppx-GppA"/>
    <property type="match status" value="1"/>
</dbReference>
<gene>
    <name evidence="4" type="ORF">H4F90_05190</name>
</gene>
<dbReference type="SUPFAM" id="SSF109604">
    <property type="entry name" value="HD-domain/PDEase-like"/>
    <property type="match status" value="1"/>
</dbReference>
<feature type="domain" description="Ppx/GppA phosphatase N-terminal" evidence="2">
    <location>
        <begin position="42"/>
        <end position="312"/>
    </location>
</feature>
<dbReference type="EMBL" id="JACIVI010000001">
    <property type="protein sequence ID" value="MBB1161374.1"/>
    <property type="molecule type" value="Genomic_DNA"/>
</dbReference>
<evidence type="ECO:0000313" key="5">
    <source>
        <dbReference type="Proteomes" id="UP000586093"/>
    </source>
</evidence>
<proteinExistence type="predicted"/>
<evidence type="ECO:0000259" key="2">
    <source>
        <dbReference type="Pfam" id="PF02541"/>
    </source>
</evidence>
<reference evidence="4 5" key="1">
    <citation type="submission" date="2020-08" db="EMBL/GenBank/DDBJ databases">
        <title>Aquariorum lacteus gen. nov., sp. nov., a new member of the family Comamonadaceae, isolated from freshwater aquarium.</title>
        <authorList>
            <person name="Chun S.-J."/>
        </authorList>
    </citation>
    <scope>NUCLEOTIDE SEQUENCE [LARGE SCALE GENOMIC DNA]</scope>
    <source>
        <strain evidence="4 5">SJAQ100</strain>
    </source>
</reference>
<dbReference type="CDD" id="cd24053">
    <property type="entry name" value="ASKHA_NBD_EcPPX-GppA-like"/>
    <property type="match status" value="1"/>
</dbReference>
<dbReference type="Pfam" id="PF21447">
    <property type="entry name" value="Ppx-GppA_III"/>
    <property type="match status" value="1"/>
</dbReference>